<name>A0A0E9P5M8_ANGAN</name>
<proteinExistence type="predicted"/>
<reference evidence="1" key="1">
    <citation type="submission" date="2014-11" db="EMBL/GenBank/DDBJ databases">
        <authorList>
            <person name="Amaro Gonzalez C."/>
        </authorList>
    </citation>
    <scope>NUCLEOTIDE SEQUENCE</scope>
</reference>
<protein>
    <submittedName>
        <fullName evidence="1">Uncharacterized protein</fullName>
    </submittedName>
</protein>
<dbReference type="EMBL" id="GBXM01108751">
    <property type="protein sequence ID" value="JAG99825.1"/>
    <property type="molecule type" value="Transcribed_RNA"/>
</dbReference>
<reference evidence="1" key="2">
    <citation type="journal article" date="2015" name="Fish Shellfish Immunol.">
        <title>Early steps in the European eel (Anguilla anguilla)-Vibrio vulnificus interaction in the gills: Role of the RtxA13 toxin.</title>
        <authorList>
            <person name="Callol A."/>
            <person name="Pajuelo D."/>
            <person name="Ebbesson L."/>
            <person name="Teles M."/>
            <person name="MacKenzie S."/>
            <person name="Amaro C."/>
        </authorList>
    </citation>
    <scope>NUCLEOTIDE SEQUENCE</scope>
</reference>
<sequence length="27" mass="2971">MKSTLGQFTSISNHINPMLLEQGSTVH</sequence>
<accession>A0A0E9P5M8</accession>
<dbReference type="AlphaFoldDB" id="A0A0E9P5M8"/>
<evidence type="ECO:0000313" key="1">
    <source>
        <dbReference type="EMBL" id="JAG99825.1"/>
    </source>
</evidence>
<organism evidence="1">
    <name type="scientific">Anguilla anguilla</name>
    <name type="common">European freshwater eel</name>
    <name type="synonym">Muraena anguilla</name>
    <dbReference type="NCBI Taxonomy" id="7936"/>
    <lineage>
        <taxon>Eukaryota</taxon>
        <taxon>Metazoa</taxon>
        <taxon>Chordata</taxon>
        <taxon>Craniata</taxon>
        <taxon>Vertebrata</taxon>
        <taxon>Euteleostomi</taxon>
        <taxon>Actinopterygii</taxon>
        <taxon>Neopterygii</taxon>
        <taxon>Teleostei</taxon>
        <taxon>Anguilliformes</taxon>
        <taxon>Anguillidae</taxon>
        <taxon>Anguilla</taxon>
    </lineage>
</organism>